<dbReference type="EMBL" id="FRCP01000026">
    <property type="protein sequence ID" value="SHN00008.1"/>
    <property type="molecule type" value="Genomic_DNA"/>
</dbReference>
<reference evidence="1 2" key="1">
    <citation type="submission" date="2016-11" db="EMBL/GenBank/DDBJ databases">
        <authorList>
            <person name="Jaros S."/>
            <person name="Januszkiewicz K."/>
            <person name="Wedrychowicz H."/>
        </authorList>
    </citation>
    <scope>NUCLEOTIDE SEQUENCE [LARGE SCALE GENOMIC DNA]</scope>
    <source>
        <strain evidence="1 2">DSM 15930</strain>
    </source>
</reference>
<evidence type="ECO:0000313" key="2">
    <source>
        <dbReference type="Proteomes" id="UP000184038"/>
    </source>
</evidence>
<proteinExistence type="predicted"/>
<dbReference type="Proteomes" id="UP000184038">
    <property type="component" value="Unassembled WGS sequence"/>
</dbReference>
<gene>
    <name evidence="1" type="ORF">SAMN02746066_04297</name>
</gene>
<protein>
    <recommendedName>
        <fullName evidence="3">Mor transcription activator family protein</fullName>
    </recommendedName>
</protein>
<evidence type="ECO:0000313" key="1">
    <source>
        <dbReference type="EMBL" id="SHN00008.1"/>
    </source>
</evidence>
<dbReference type="STRING" id="1120996.SAMN02746066_04297"/>
<name>A0A1M7N8R0_9FIRM</name>
<accession>A0A1M7N8R0</accession>
<evidence type="ECO:0008006" key="3">
    <source>
        <dbReference type="Google" id="ProtNLM"/>
    </source>
</evidence>
<dbReference type="AlphaFoldDB" id="A0A1M7N8R0"/>
<keyword evidence="2" id="KW-1185">Reference proteome</keyword>
<sequence>MKYLYDSNYLKVVKTEEYANYKMEVTLVSYENIQKLDNYLEKYHNCIITPIGGRPKKVTNDVLKNLIKDSTTMKLTEMAEKYGLSKYYISKVLKESGNPKRKSK</sequence>
<organism evidence="1 2">
    <name type="scientific">Anaerosporobacter mobilis DSM 15930</name>
    <dbReference type="NCBI Taxonomy" id="1120996"/>
    <lineage>
        <taxon>Bacteria</taxon>
        <taxon>Bacillati</taxon>
        <taxon>Bacillota</taxon>
        <taxon>Clostridia</taxon>
        <taxon>Lachnospirales</taxon>
        <taxon>Lachnospiraceae</taxon>
        <taxon>Anaerosporobacter</taxon>
    </lineage>
</organism>